<sequence>MAKMFRTATFCIFLLVLEKTTCSMIIQREQNHKMTSKNVPYEKMNSNDDNNIKVSTEEMNLEYLDNLPRINEERLLQDVLYVDTTAKKQLKDKKIMKNNDELRNDSNDGSEDYEESSNENKENNELDESDEDYSDGVINSNNYFTYVSSFTILISL</sequence>
<reference evidence="4" key="1">
    <citation type="submission" date="2013-10" db="EMBL/GenBank/DDBJ databases">
        <title>Genome sequencing of Onchocerca volvulus.</title>
        <authorList>
            <person name="Cotton J."/>
            <person name="Tsai J."/>
            <person name="Stanley E."/>
            <person name="Tracey A."/>
            <person name="Holroyd N."/>
            <person name="Lustigman S."/>
            <person name="Berriman M."/>
        </authorList>
    </citation>
    <scope>NUCLEOTIDE SEQUENCE</scope>
</reference>
<feature type="signal peptide" evidence="2">
    <location>
        <begin position="1"/>
        <end position="23"/>
    </location>
</feature>
<dbReference type="Proteomes" id="UP000024404">
    <property type="component" value="Unassembled WGS sequence"/>
</dbReference>
<dbReference type="EMBL" id="CMVM020000345">
    <property type="status" value="NOT_ANNOTATED_CDS"/>
    <property type="molecule type" value="Genomic_DNA"/>
</dbReference>
<evidence type="ECO:0000313" key="3">
    <source>
        <dbReference type="EnsemblMetazoa" id="OVOC10798.1"/>
    </source>
</evidence>
<feature type="chain" id="PRO_5035890833" evidence="2">
    <location>
        <begin position="24"/>
        <end position="156"/>
    </location>
</feature>
<proteinExistence type="predicted"/>
<keyword evidence="4" id="KW-1185">Reference proteome</keyword>
<feature type="compositionally biased region" description="Acidic residues" evidence="1">
    <location>
        <begin position="125"/>
        <end position="134"/>
    </location>
</feature>
<feature type="compositionally biased region" description="Basic and acidic residues" evidence="1">
    <location>
        <begin position="93"/>
        <end position="106"/>
    </location>
</feature>
<reference evidence="3" key="2">
    <citation type="submission" date="2022-06" db="UniProtKB">
        <authorList>
            <consortium name="EnsemblMetazoa"/>
        </authorList>
    </citation>
    <scope>IDENTIFICATION</scope>
</reference>
<protein>
    <submittedName>
        <fullName evidence="3">Uncharacterized protein</fullName>
    </submittedName>
</protein>
<feature type="compositionally biased region" description="Acidic residues" evidence="1">
    <location>
        <begin position="108"/>
        <end position="117"/>
    </location>
</feature>
<dbReference type="EnsemblMetazoa" id="OVOC10798.1">
    <property type="protein sequence ID" value="OVOC10798.1"/>
    <property type="gene ID" value="WBGene00247607"/>
</dbReference>
<evidence type="ECO:0000256" key="1">
    <source>
        <dbReference type="SAM" id="MobiDB-lite"/>
    </source>
</evidence>
<name>A0A8R1XNS0_ONCVO</name>
<feature type="region of interest" description="Disordered" evidence="1">
    <location>
        <begin position="93"/>
        <end position="134"/>
    </location>
</feature>
<dbReference type="AlphaFoldDB" id="A0A8R1XNS0"/>
<evidence type="ECO:0000256" key="2">
    <source>
        <dbReference type="SAM" id="SignalP"/>
    </source>
</evidence>
<evidence type="ECO:0000313" key="4">
    <source>
        <dbReference type="Proteomes" id="UP000024404"/>
    </source>
</evidence>
<organism evidence="3 4">
    <name type="scientific">Onchocerca volvulus</name>
    <dbReference type="NCBI Taxonomy" id="6282"/>
    <lineage>
        <taxon>Eukaryota</taxon>
        <taxon>Metazoa</taxon>
        <taxon>Ecdysozoa</taxon>
        <taxon>Nematoda</taxon>
        <taxon>Chromadorea</taxon>
        <taxon>Rhabditida</taxon>
        <taxon>Spirurina</taxon>
        <taxon>Spiruromorpha</taxon>
        <taxon>Filarioidea</taxon>
        <taxon>Onchocercidae</taxon>
        <taxon>Onchocerca</taxon>
    </lineage>
</organism>
<accession>A0A8R1XNS0</accession>
<keyword evidence="2" id="KW-0732">Signal</keyword>